<dbReference type="Pfam" id="PF23878">
    <property type="entry name" value="TPR_ELP1"/>
    <property type="match status" value="1"/>
</dbReference>
<dbReference type="InterPro" id="IPR056166">
    <property type="entry name" value="TPR_ELP1"/>
</dbReference>
<dbReference type="OrthoDB" id="40048at2759"/>
<comment type="similarity">
    <text evidence="2 5">Belongs to the ELP1/IKA1 family.</text>
</comment>
<dbReference type="SUPFAM" id="SSF82171">
    <property type="entry name" value="DPP6 N-terminal domain-like"/>
    <property type="match status" value="1"/>
</dbReference>
<protein>
    <recommendedName>
        <fullName evidence="5">Elongator complex protein 1</fullName>
    </recommendedName>
</protein>
<accession>A0A6A6QGB1</accession>
<feature type="domain" description="ELP1 alpha-solenoid" evidence="10">
    <location>
        <begin position="687"/>
        <end position="895"/>
    </location>
</feature>
<evidence type="ECO:0000256" key="1">
    <source>
        <dbReference type="ARBA" id="ARBA00005043"/>
    </source>
</evidence>
<keyword evidence="4" id="KW-0819">tRNA processing</keyword>
<evidence type="ECO:0000313" key="13">
    <source>
        <dbReference type="Proteomes" id="UP000799750"/>
    </source>
</evidence>
<dbReference type="InterPro" id="IPR056164">
    <property type="entry name" value="Beta-prop_ELP1_1st"/>
</dbReference>
<name>A0A6A6QGB1_9PEZI</name>
<evidence type="ECO:0000259" key="11">
    <source>
        <dbReference type="Pfam" id="PF23936"/>
    </source>
</evidence>
<evidence type="ECO:0000256" key="4">
    <source>
        <dbReference type="ARBA" id="ARBA00022694"/>
    </source>
</evidence>
<reference evidence="12" key="1">
    <citation type="journal article" date="2020" name="Stud. Mycol.">
        <title>101 Dothideomycetes genomes: a test case for predicting lifestyles and emergence of pathogens.</title>
        <authorList>
            <person name="Haridas S."/>
            <person name="Albert R."/>
            <person name="Binder M."/>
            <person name="Bloem J."/>
            <person name="Labutti K."/>
            <person name="Salamov A."/>
            <person name="Andreopoulos B."/>
            <person name="Baker S."/>
            <person name="Barry K."/>
            <person name="Bills G."/>
            <person name="Bluhm B."/>
            <person name="Cannon C."/>
            <person name="Castanera R."/>
            <person name="Culley D."/>
            <person name="Daum C."/>
            <person name="Ezra D."/>
            <person name="Gonzalez J."/>
            <person name="Henrissat B."/>
            <person name="Kuo A."/>
            <person name="Liang C."/>
            <person name="Lipzen A."/>
            <person name="Lutzoni F."/>
            <person name="Magnuson J."/>
            <person name="Mondo S."/>
            <person name="Nolan M."/>
            <person name="Ohm R."/>
            <person name="Pangilinan J."/>
            <person name="Park H.-J."/>
            <person name="Ramirez L."/>
            <person name="Alfaro M."/>
            <person name="Sun H."/>
            <person name="Tritt A."/>
            <person name="Yoshinaga Y."/>
            <person name="Zwiers L.-H."/>
            <person name="Turgeon B."/>
            <person name="Goodwin S."/>
            <person name="Spatafora J."/>
            <person name="Crous P."/>
            <person name="Grigoriev I."/>
        </authorList>
    </citation>
    <scope>NUCLEOTIDE SEQUENCE</scope>
    <source>
        <strain evidence="12">CBS 269.34</strain>
    </source>
</reference>
<comment type="pathway">
    <text evidence="1">tRNA modification; 5-methoxycarbonylmethyl-2-thiouridine-tRNA biosynthesis.</text>
</comment>
<proteinExistence type="inferred from homology"/>
<dbReference type="GO" id="GO:0005829">
    <property type="term" value="C:cytosol"/>
    <property type="evidence" value="ECO:0007669"/>
    <property type="project" value="TreeGrafter"/>
</dbReference>
<dbReference type="PANTHER" id="PTHR12747">
    <property type="entry name" value="ELONGATOR COMPLEX PROTEIN 1"/>
    <property type="match status" value="1"/>
</dbReference>
<dbReference type="GO" id="GO:0002926">
    <property type="term" value="P:tRNA wobble base 5-methoxycarbonylmethyl-2-thiouridinylation"/>
    <property type="evidence" value="ECO:0007669"/>
    <property type="project" value="TreeGrafter"/>
</dbReference>
<keyword evidence="5" id="KW-0539">Nucleus</keyword>
<feature type="domain" description="ELP1 first N-terminal beta-propeller" evidence="7">
    <location>
        <begin position="1"/>
        <end position="365"/>
    </location>
</feature>
<dbReference type="InterPro" id="IPR056167">
    <property type="entry name" value="A-sol_ELP1"/>
</dbReference>
<feature type="domain" description="ELP1 N-terminal second beta-propeller" evidence="8">
    <location>
        <begin position="403"/>
        <end position="663"/>
    </location>
</feature>
<feature type="domain" description="ELP1 TPR" evidence="9">
    <location>
        <begin position="903"/>
        <end position="1061"/>
    </location>
</feature>
<dbReference type="InterPro" id="IPR056165">
    <property type="entry name" value="Beta-prop_ELP1_2nd"/>
</dbReference>
<dbReference type="EMBL" id="MU004196">
    <property type="protein sequence ID" value="KAF2491030.1"/>
    <property type="molecule type" value="Genomic_DNA"/>
</dbReference>
<dbReference type="Pfam" id="PF04762">
    <property type="entry name" value="Beta-prop_ELP1_1st"/>
    <property type="match status" value="1"/>
</dbReference>
<keyword evidence="3 5" id="KW-0963">Cytoplasm</keyword>
<sequence>MRNLRNTGRLLVQFPDNPLPLAATAWDTTTDSLICAFGPSESSAVIELKRLYQDAASGEDSLIPISSWDAPCPLPSLPCDSILDLHYFSDSSTSCLILAGGDIILVREQPLPGEDTIEIVGSVDAGISAAAWSPDEELVAITTHASTLLYMTREFESLTSITFSGEDLKESRHVSVGWGKAETQFKGKRAKALRDPTMPEHVDEGVLSPHDDHSATISWRGDGAYVAINTIEDEKRRLIRVYSREGLLDSVSEPVDGLEGALSWRPSGNLIAGVQRLKDGLDVVFFERNGLRHGQFNLRLSPEEFDDLIIPLTLNWNSDSTVLAIGYPNKVQLWTMGNYHYYLKQELDFPKIEAKCAAINTWHPERPLRISVATYNALQMLEYILTMASGPTAAPNDFGLLGVIDGASLKLTPMRLANIPPPMSLHQISLPESVLDAAVSATNSRIAILTRERISVFALDIHKKLVPEPTLVWRCATPQGHFPRQIAFVSDTNIFLITDQWNKSASTLWKCEEQGVTSYGCVSGLRSSSNVISSLDRAGLFVQSSNGAVSSIAIEQPAPETEDLCLTPVAKFPSPVSLVHVIAHADENICFGLTTSGILYANDRLLARNCTSFLVTSAHLIFTTTQHYIKFVHMARAEDLEIPLDEPEVDERCRTIERGARLVSVMPSIYAVVLQMPRGNLETIYPRALVLAGIRKSIDKLNYKRAFLACRNQRVDMNIIHDHAPEQFMANIGTFVDQIQKVEHIDLFLSQLRDEDVSQTMYNNTAKEPSSSTNVGTLNGVVKNESVGKSFKLNQVCDAFLEAFQAREQKYLQSIITAHVCKNPPDLDAGLSMIGELQAQRDPLTERIAEHICFLADVNQLYDNALGLYNLELALLIAQQSQKDPREYLPHLQSLHELSTLRRKFQIDNQLARYSKALGHLYDLQEFEELNAYVEKHCLYTVALEIFKYQPKRYDEIMGLYADYLNNNNQYELAAHAYESLDNYAAASDAWRSANLWEESLSSALKAGMSDTDFTSLATTLAEGLSETKDFFSAATIHLEFLSDVETAARMFCKGYYFSRAILVVEQKHQPALVESVVDPGLVEGSATMTELLADCKGQLGAQVPRLRELRVKKAEDPLAFFDGADHPDIPDNISLAPTDASTSAGTFMTRYTNRTGTINTTTTRKTSKNRRREERKRARGKKGSVYEEEYLVNSIRRLVERINTINEEVQRLVKGLVRRKMRERAAAVAQAMEDVVRLCKESVDDVFQGEKKGAGEEGVGVEGVERPVGADGVLWDSMEEAARGREPPVVREFERLALV</sequence>
<dbReference type="InterPro" id="IPR056169">
    <property type="entry name" value="HB_ELP1"/>
</dbReference>
<evidence type="ECO:0000259" key="9">
    <source>
        <dbReference type="Pfam" id="PF23878"/>
    </source>
</evidence>
<evidence type="ECO:0000256" key="3">
    <source>
        <dbReference type="ARBA" id="ARBA00022490"/>
    </source>
</evidence>
<dbReference type="Pfam" id="PF23925">
    <property type="entry name" value="A-sol_ELP1"/>
    <property type="match status" value="1"/>
</dbReference>
<feature type="domain" description="ELP1 three-helical bundle" evidence="11">
    <location>
        <begin position="1073"/>
        <end position="1246"/>
    </location>
</feature>
<dbReference type="Pfam" id="PF23936">
    <property type="entry name" value="HB_ELP1"/>
    <property type="match status" value="1"/>
</dbReference>
<organism evidence="12 13">
    <name type="scientific">Lophium mytilinum</name>
    <dbReference type="NCBI Taxonomy" id="390894"/>
    <lineage>
        <taxon>Eukaryota</taxon>
        <taxon>Fungi</taxon>
        <taxon>Dikarya</taxon>
        <taxon>Ascomycota</taxon>
        <taxon>Pezizomycotina</taxon>
        <taxon>Dothideomycetes</taxon>
        <taxon>Pleosporomycetidae</taxon>
        <taxon>Mytilinidiales</taxon>
        <taxon>Mytilinidiaceae</taxon>
        <taxon>Lophium</taxon>
    </lineage>
</organism>
<evidence type="ECO:0000313" key="12">
    <source>
        <dbReference type="EMBL" id="KAF2491030.1"/>
    </source>
</evidence>
<comment type="function">
    <text evidence="5">Component of the elongator complex which is required for multiple tRNA modifications, including mcm5U (5-methoxycarbonylmethyl uridine), mcm5s2U (5-methoxycarbonylmethyl-2-thiouridine), and ncm5U (5-carbamoylmethyl uridine). The elongator complex catalyzes formation of carboxymethyluridine in the wobble base at position 34 in tRNAs.</text>
</comment>
<evidence type="ECO:0000256" key="6">
    <source>
        <dbReference type="SAM" id="MobiDB-lite"/>
    </source>
</evidence>
<dbReference type="InterPro" id="IPR006849">
    <property type="entry name" value="Elp1"/>
</dbReference>
<evidence type="ECO:0000259" key="8">
    <source>
        <dbReference type="Pfam" id="PF23797"/>
    </source>
</evidence>
<evidence type="ECO:0000256" key="2">
    <source>
        <dbReference type="ARBA" id="ARBA00006086"/>
    </source>
</evidence>
<evidence type="ECO:0000256" key="5">
    <source>
        <dbReference type="PIRNR" id="PIRNR017233"/>
    </source>
</evidence>
<dbReference type="GO" id="GO:0000049">
    <property type="term" value="F:tRNA binding"/>
    <property type="evidence" value="ECO:0007669"/>
    <property type="project" value="TreeGrafter"/>
</dbReference>
<feature type="region of interest" description="Disordered" evidence="6">
    <location>
        <begin position="1157"/>
        <end position="1183"/>
    </location>
</feature>
<dbReference type="PIRSF" id="PIRSF017233">
    <property type="entry name" value="IKAP"/>
    <property type="match status" value="1"/>
</dbReference>
<gene>
    <name evidence="12" type="ORF">BU16DRAFT_493757</name>
</gene>
<dbReference type="Pfam" id="PF23797">
    <property type="entry name" value="Beta-prop_ELP1_2nd"/>
    <property type="match status" value="1"/>
</dbReference>
<comment type="subcellular location">
    <subcellularLocation>
        <location evidence="5">Cytoplasm</location>
    </subcellularLocation>
    <subcellularLocation>
        <location evidence="5">Nucleus</location>
    </subcellularLocation>
</comment>
<dbReference type="PANTHER" id="PTHR12747:SF0">
    <property type="entry name" value="ELONGATOR COMPLEX PROTEIN 1"/>
    <property type="match status" value="1"/>
</dbReference>
<evidence type="ECO:0000259" key="10">
    <source>
        <dbReference type="Pfam" id="PF23925"/>
    </source>
</evidence>
<dbReference type="GO" id="GO:0005634">
    <property type="term" value="C:nucleus"/>
    <property type="evidence" value="ECO:0007669"/>
    <property type="project" value="UniProtKB-SubCell"/>
</dbReference>
<dbReference type="GO" id="GO:0033588">
    <property type="term" value="C:elongator holoenzyme complex"/>
    <property type="evidence" value="ECO:0007669"/>
    <property type="project" value="InterPro"/>
</dbReference>
<keyword evidence="13" id="KW-1185">Reference proteome</keyword>
<dbReference type="UniPathway" id="UPA00988"/>
<dbReference type="Proteomes" id="UP000799750">
    <property type="component" value="Unassembled WGS sequence"/>
</dbReference>
<evidence type="ECO:0000259" key="7">
    <source>
        <dbReference type="Pfam" id="PF04762"/>
    </source>
</evidence>